<protein>
    <submittedName>
        <fullName evidence="2">Rhodanese-like protein</fullName>
    </submittedName>
</protein>
<accession>A0A165P1Y2</accession>
<dbReference type="AlphaFoldDB" id="A0A165P1Y2"/>
<reference evidence="2 3" key="1">
    <citation type="journal article" date="2016" name="Mol. Biol. Evol.">
        <title>Comparative Genomics of Early-Diverging Mushroom-Forming Fungi Provides Insights into the Origins of Lignocellulose Decay Capabilities.</title>
        <authorList>
            <person name="Nagy L.G."/>
            <person name="Riley R."/>
            <person name="Tritt A."/>
            <person name="Adam C."/>
            <person name="Daum C."/>
            <person name="Floudas D."/>
            <person name="Sun H."/>
            <person name="Yadav J.S."/>
            <person name="Pangilinan J."/>
            <person name="Larsson K.H."/>
            <person name="Matsuura K."/>
            <person name="Barry K."/>
            <person name="Labutti K."/>
            <person name="Kuo R."/>
            <person name="Ohm R.A."/>
            <person name="Bhattacharya S.S."/>
            <person name="Shirouzu T."/>
            <person name="Yoshinaga Y."/>
            <person name="Martin F.M."/>
            <person name="Grigoriev I.V."/>
            <person name="Hibbett D.S."/>
        </authorList>
    </citation>
    <scope>NUCLEOTIDE SEQUENCE [LARGE SCALE GENOMIC DNA]</scope>
    <source>
        <strain evidence="2 3">HHB12029</strain>
    </source>
</reference>
<evidence type="ECO:0000313" key="2">
    <source>
        <dbReference type="EMBL" id="KZW01525.1"/>
    </source>
</evidence>
<dbReference type="PANTHER" id="PTHR10828">
    <property type="entry name" value="M-PHASE INDUCER PHOSPHATASE DUAL SPECIFICITY PHOSPHATASE CDC25"/>
    <property type="match status" value="1"/>
</dbReference>
<dbReference type="GO" id="GO:0005634">
    <property type="term" value="C:nucleus"/>
    <property type="evidence" value="ECO:0007669"/>
    <property type="project" value="TreeGrafter"/>
</dbReference>
<dbReference type="Proteomes" id="UP000077266">
    <property type="component" value="Unassembled WGS sequence"/>
</dbReference>
<dbReference type="InterPro" id="IPR001763">
    <property type="entry name" value="Rhodanese-like_dom"/>
</dbReference>
<dbReference type="EMBL" id="KV425893">
    <property type="protein sequence ID" value="KZW01525.1"/>
    <property type="molecule type" value="Genomic_DNA"/>
</dbReference>
<dbReference type="Gene3D" id="3.40.250.10">
    <property type="entry name" value="Rhodanese-like domain"/>
    <property type="match status" value="1"/>
</dbReference>
<name>A0A165P1Y2_EXIGL</name>
<dbReference type="STRING" id="1314781.A0A165P1Y2"/>
<dbReference type="Pfam" id="PF00581">
    <property type="entry name" value="Rhodanese"/>
    <property type="match status" value="1"/>
</dbReference>
<sequence length="145" mass="16551">MTTIITSGGMRPLFTWITAKEMREIILSKTARKDYAVIDVRDDDREGGHILHSVHSPSHKFLDSVDKLVDELKDASTVVFHCALSQQRGPKAARIYAETLNMKYPSATQEVVVLRGGFTDFQALYRNEPQLIEAWSKDHWDSEWS</sequence>
<dbReference type="InParanoid" id="A0A165P1Y2"/>
<evidence type="ECO:0000259" key="1">
    <source>
        <dbReference type="PROSITE" id="PS50206"/>
    </source>
</evidence>
<dbReference type="GO" id="GO:0004725">
    <property type="term" value="F:protein tyrosine phosphatase activity"/>
    <property type="evidence" value="ECO:0007669"/>
    <property type="project" value="TreeGrafter"/>
</dbReference>
<dbReference type="SMART" id="SM00450">
    <property type="entry name" value="RHOD"/>
    <property type="match status" value="1"/>
</dbReference>
<organism evidence="2 3">
    <name type="scientific">Exidia glandulosa HHB12029</name>
    <dbReference type="NCBI Taxonomy" id="1314781"/>
    <lineage>
        <taxon>Eukaryota</taxon>
        <taxon>Fungi</taxon>
        <taxon>Dikarya</taxon>
        <taxon>Basidiomycota</taxon>
        <taxon>Agaricomycotina</taxon>
        <taxon>Agaricomycetes</taxon>
        <taxon>Auriculariales</taxon>
        <taxon>Exidiaceae</taxon>
        <taxon>Exidia</taxon>
    </lineage>
</organism>
<dbReference type="GO" id="GO:0005737">
    <property type="term" value="C:cytoplasm"/>
    <property type="evidence" value="ECO:0007669"/>
    <property type="project" value="TreeGrafter"/>
</dbReference>
<feature type="domain" description="Rhodanese" evidence="1">
    <location>
        <begin position="31"/>
        <end position="129"/>
    </location>
</feature>
<dbReference type="PROSITE" id="PS50206">
    <property type="entry name" value="RHODANESE_3"/>
    <property type="match status" value="1"/>
</dbReference>
<keyword evidence="3" id="KW-1185">Reference proteome</keyword>
<gene>
    <name evidence="2" type="ORF">EXIGLDRAFT_717932</name>
</gene>
<dbReference type="FunCoup" id="A0A165P1Y2">
    <property type="interactions" value="312"/>
</dbReference>
<proteinExistence type="predicted"/>
<dbReference type="PANTHER" id="PTHR10828:SF38">
    <property type="entry name" value="ARSENICAL-RESISTANCE PROTEIN 2-RELATED"/>
    <property type="match status" value="1"/>
</dbReference>
<dbReference type="OrthoDB" id="102559at2759"/>
<dbReference type="InterPro" id="IPR036873">
    <property type="entry name" value="Rhodanese-like_dom_sf"/>
</dbReference>
<evidence type="ECO:0000313" key="3">
    <source>
        <dbReference type="Proteomes" id="UP000077266"/>
    </source>
</evidence>
<dbReference type="SUPFAM" id="SSF52821">
    <property type="entry name" value="Rhodanese/Cell cycle control phosphatase"/>
    <property type="match status" value="1"/>
</dbReference>